<dbReference type="NCBIfam" id="TIGR01974">
    <property type="entry name" value="NDH_I_L"/>
    <property type="match status" value="1"/>
</dbReference>
<feature type="domain" description="NADH-Ubiquinone oxidoreductase (complex I) chain 5 N-terminal" evidence="9">
    <location>
        <begin position="70"/>
        <end position="120"/>
    </location>
</feature>
<dbReference type="Gene3D" id="1.20.5.2700">
    <property type="match status" value="1"/>
</dbReference>
<gene>
    <name evidence="10" type="primary">nuoL</name>
    <name evidence="10" type="ORF">ACFFK0_28715</name>
</gene>
<keyword evidence="5 7" id="KW-0472">Membrane</keyword>
<comment type="subcellular location">
    <subcellularLocation>
        <location evidence="1">Cell membrane</location>
        <topology evidence="1">Multi-pass membrane protein</topology>
    </subcellularLocation>
    <subcellularLocation>
        <location evidence="6">Membrane</location>
        <topology evidence="6">Multi-pass membrane protein</topology>
    </subcellularLocation>
</comment>
<dbReference type="PANTHER" id="PTHR42829:SF2">
    <property type="entry name" value="NADH-UBIQUINONE OXIDOREDUCTASE CHAIN 5"/>
    <property type="match status" value="1"/>
</dbReference>
<feature type="transmembrane region" description="Helical" evidence="7">
    <location>
        <begin position="493"/>
        <end position="516"/>
    </location>
</feature>
<evidence type="ECO:0000259" key="8">
    <source>
        <dbReference type="Pfam" id="PF00361"/>
    </source>
</evidence>
<name>A0ABV6DUP9_9BACL</name>
<evidence type="ECO:0000313" key="11">
    <source>
        <dbReference type="Proteomes" id="UP001589776"/>
    </source>
</evidence>
<evidence type="ECO:0000256" key="7">
    <source>
        <dbReference type="SAM" id="Phobius"/>
    </source>
</evidence>
<feature type="transmembrane region" description="Helical" evidence="7">
    <location>
        <begin position="6"/>
        <end position="26"/>
    </location>
</feature>
<feature type="transmembrane region" description="Helical" evidence="7">
    <location>
        <begin position="253"/>
        <end position="271"/>
    </location>
</feature>
<reference evidence="10 11" key="1">
    <citation type="submission" date="2024-09" db="EMBL/GenBank/DDBJ databases">
        <authorList>
            <person name="Sun Q."/>
            <person name="Mori K."/>
        </authorList>
    </citation>
    <scope>NUCLEOTIDE SEQUENCE [LARGE SCALE GENOMIC DNA]</scope>
    <source>
        <strain evidence="10 11">CCM 7759</strain>
    </source>
</reference>
<dbReference type="EMBL" id="JBHLWN010000120">
    <property type="protein sequence ID" value="MFC0216384.1"/>
    <property type="molecule type" value="Genomic_DNA"/>
</dbReference>
<feature type="transmembrane region" description="Helical" evidence="7">
    <location>
        <begin position="546"/>
        <end position="566"/>
    </location>
</feature>
<dbReference type="InterPro" id="IPR001750">
    <property type="entry name" value="ND/Mrp_TM"/>
</dbReference>
<keyword evidence="11" id="KW-1185">Reference proteome</keyword>
<dbReference type="InterPro" id="IPR018393">
    <property type="entry name" value="NADHpl_OxRdtase_5_subgr"/>
</dbReference>
<organism evidence="10 11">
    <name type="scientific">Paenibacillus chartarius</name>
    <dbReference type="NCBI Taxonomy" id="747481"/>
    <lineage>
        <taxon>Bacteria</taxon>
        <taxon>Bacillati</taxon>
        <taxon>Bacillota</taxon>
        <taxon>Bacilli</taxon>
        <taxon>Bacillales</taxon>
        <taxon>Paenibacillaceae</taxon>
        <taxon>Paenibacillus</taxon>
    </lineage>
</organism>
<accession>A0ABV6DUP9</accession>
<dbReference type="PANTHER" id="PTHR42829">
    <property type="entry name" value="NADH-UBIQUINONE OXIDOREDUCTASE CHAIN 5"/>
    <property type="match status" value="1"/>
</dbReference>
<feature type="transmembrane region" description="Helical" evidence="7">
    <location>
        <begin position="173"/>
        <end position="194"/>
    </location>
</feature>
<proteinExistence type="inferred from homology"/>
<sequence>MDSVYTSYAWLVPLFPLLAFLVLLAGGRQLREFGAYISIGAMLASFVLAVLIFVERLGHTQDFTWAQINWLRIGDVQLNMGFEVTNLNALMMVVVTLVSLLVNLYSKGYMHGDERINVFFSYIQLFSFSMLGLVISVNLLELYIFWELVGACSFLLVGFWYHKPEARAAAKKAFIVTRVGDVGLFLAILLLFWYMPGHSLDFSAIHNAFSQGKIDPGIATLIAILIFVGAAGKSGQFPLHTWLPDAMEGPTPISALIHAATMVAAGVYLVARTMDIFAASPDAMLVVAYVGGFTAIFAATIGTAQNDIKRVLAYSTVSQLGYMMMALGLGASTAGIFHLFTHAFFKALLFLGAGSVIHAVHTQDIREMGGLSGKMKVTTITFAIGALALSGIVPLSGFWSKDAILSAAYEHNQPLFWVGLVAAFFTAFYMARLFFLVFTGKQRSDYHAHESPASMTLPLIVLAALAVASGFVFTPFNGWLGTWLSGHAEAEHANWPVMIMSTLAGLLGIGLGYVMYARGTARGSAVAGKLPWLHTLVYRKYYIDELYNAVFVGGLRLIGSILQLIDVYVVDGIVRLVSAAAVGIGRVGLRLQNGQVQTYGLITLLGLLILALALAGRRFFQLG</sequence>
<dbReference type="InterPro" id="IPR001516">
    <property type="entry name" value="Proton_antipo_N"/>
</dbReference>
<evidence type="ECO:0000259" key="9">
    <source>
        <dbReference type="Pfam" id="PF00662"/>
    </source>
</evidence>
<comment type="similarity">
    <text evidence="2">Belongs to the CPA3 antiporters (TC 2.A.63) subunit A family.</text>
</comment>
<dbReference type="PRINTS" id="PR01435">
    <property type="entry name" value="NPOXDRDTASE5"/>
</dbReference>
<dbReference type="PRINTS" id="PR01434">
    <property type="entry name" value="NADHDHGNASE5"/>
</dbReference>
<feature type="transmembrane region" description="Helical" evidence="7">
    <location>
        <begin position="415"/>
        <end position="438"/>
    </location>
</feature>
<comment type="caution">
    <text evidence="10">The sequence shown here is derived from an EMBL/GenBank/DDBJ whole genome shotgun (WGS) entry which is preliminary data.</text>
</comment>
<evidence type="ECO:0000256" key="3">
    <source>
        <dbReference type="ARBA" id="ARBA00022692"/>
    </source>
</evidence>
<feature type="transmembrane region" description="Helical" evidence="7">
    <location>
        <begin position="118"/>
        <end position="137"/>
    </location>
</feature>
<feature type="transmembrane region" description="Helical" evidence="7">
    <location>
        <begin position="33"/>
        <end position="54"/>
    </location>
</feature>
<feature type="transmembrane region" description="Helical" evidence="7">
    <location>
        <begin position="87"/>
        <end position="106"/>
    </location>
</feature>
<evidence type="ECO:0000313" key="10">
    <source>
        <dbReference type="EMBL" id="MFC0216384.1"/>
    </source>
</evidence>
<evidence type="ECO:0000256" key="1">
    <source>
        <dbReference type="ARBA" id="ARBA00004651"/>
    </source>
</evidence>
<evidence type="ECO:0000256" key="6">
    <source>
        <dbReference type="RuleBase" id="RU000320"/>
    </source>
</evidence>
<feature type="transmembrane region" description="Helical" evidence="7">
    <location>
        <begin position="283"/>
        <end position="304"/>
    </location>
</feature>
<evidence type="ECO:0000256" key="4">
    <source>
        <dbReference type="ARBA" id="ARBA00022989"/>
    </source>
</evidence>
<feature type="transmembrane region" description="Helical" evidence="7">
    <location>
        <begin position="336"/>
        <end position="357"/>
    </location>
</feature>
<feature type="transmembrane region" description="Helical" evidence="7">
    <location>
        <begin position="377"/>
        <end position="395"/>
    </location>
</feature>
<keyword evidence="3 6" id="KW-0812">Transmembrane</keyword>
<dbReference type="Pfam" id="PF00361">
    <property type="entry name" value="Proton_antipo_M"/>
    <property type="match status" value="1"/>
</dbReference>
<dbReference type="Proteomes" id="UP001589776">
    <property type="component" value="Unassembled WGS sequence"/>
</dbReference>
<feature type="transmembrane region" description="Helical" evidence="7">
    <location>
        <begin position="143"/>
        <end position="161"/>
    </location>
</feature>
<feature type="transmembrane region" description="Helical" evidence="7">
    <location>
        <begin position="459"/>
        <end position="481"/>
    </location>
</feature>
<feature type="transmembrane region" description="Helical" evidence="7">
    <location>
        <begin position="601"/>
        <end position="620"/>
    </location>
</feature>
<dbReference type="Pfam" id="PF00662">
    <property type="entry name" value="Proton_antipo_N"/>
    <property type="match status" value="1"/>
</dbReference>
<keyword evidence="4 7" id="KW-1133">Transmembrane helix</keyword>
<feature type="domain" description="NADH:quinone oxidoreductase/Mrp antiporter transmembrane" evidence="8">
    <location>
        <begin position="136"/>
        <end position="426"/>
    </location>
</feature>
<evidence type="ECO:0000256" key="2">
    <source>
        <dbReference type="ARBA" id="ARBA00008483"/>
    </source>
</evidence>
<dbReference type="RefSeq" id="WP_377474511.1">
    <property type="nucleotide sequence ID" value="NZ_JBHLWN010000120.1"/>
</dbReference>
<dbReference type="NCBIfam" id="NF005141">
    <property type="entry name" value="PRK06590.1"/>
    <property type="match status" value="1"/>
</dbReference>
<dbReference type="InterPro" id="IPR003945">
    <property type="entry name" value="NU5C-like"/>
</dbReference>
<evidence type="ECO:0000256" key="5">
    <source>
        <dbReference type="ARBA" id="ARBA00023136"/>
    </source>
</evidence>
<protein>
    <submittedName>
        <fullName evidence="10">NADH-quinone oxidoreductase subunit L</fullName>
    </submittedName>
</protein>